<proteinExistence type="inferred from homology"/>
<dbReference type="Proteomes" id="UP000292564">
    <property type="component" value="Unassembled WGS sequence"/>
</dbReference>
<organism evidence="2 3">
    <name type="scientific">Krasilnikovia cinnamomea</name>
    <dbReference type="NCBI Taxonomy" id="349313"/>
    <lineage>
        <taxon>Bacteria</taxon>
        <taxon>Bacillati</taxon>
        <taxon>Actinomycetota</taxon>
        <taxon>Actinomycetes</taxon>
        <taxon>Micromonosporales</taxon>
        <taxon>Micromonosporaceae</taxon>
        <taxon>Krasilnikovia</taxon>
    </lineage>
</organism>
<dbReference type="PRINTS" id="PR00445">
    <property type="entry name" value="HUPFHYPC"/>
</dbReference>
<evidence type="ECO:0000256" key="1">
    <source>
        <dbReference type="ARBA" id="ARBA00006018"/>
    </source>
</evidence>
<comment type="similarity">
    <text evidence="1">Belongs to the HupF/HypC family.</text>
</comment>
<name>A0A4Q7ZSE7_9ACTN</name>
<dbReference type="Gene3D" id="2.30.30.140">
    <property type="match status" value="1"/>
</dbReference>
<dbReference type="InterPro" id="IPR001109">
    <property type="entry name" value="Hydrogenase_HupF/HypC"/>
</dbReference>
<evidence type="ECO:0000313" key="3">
    <source>
        <dbReference type="Proteomes" id="UP000292564"/>
    </source>
</evidence>
<dbReference type="Pfam" id="PF01455">
    <property type="entry name" value="HupF_HypC"/>
    <property type="match status" value="1"/>
</dbReference>
<dbReference type="AlphaFoldDB" id="A0A4Q7ZSE7"/>
<evidence type="ECO:0000313" key="2">
    <source>
        <dbReference type="EMBL" id="RZU53543.1"/>
    </source>
</evidence>
<dbReference type="InterPro" id="IPR019812">
    <property type="entry name" value="Hydgase_assmbl_chp_CS"/>
</dbReference>
<dbReference type="PROSITE" id="PS01097">
    <property type="entry name" value="HUPF_HYPC"/>
    <property type="match status" value="1"/>
</dbReference>
<reference evidence="2 3" key="1">
    <citation type="submission" date="2019-02" db="EMBL/GenBank/DDBJ databases">
        <title>Sequencing the genomes of 1000 actinobacteria strains.</title>
        <authorList>
            <person name="Klenk H.-P."/>
        </authorList>
    </citation>
    <scope>NUCLEOTIDE SEQUENCE [LARGE SCALE GENOMIC DNA]</scope>
    <source>
        <strain evidence="2 3">DSM 45162</strain>
    </source>
</reference>
<comment type="caution">
    <text evidence="2">The sequence shown here is derived from an EMBL/GenBank/DDBJ whole genome shotgun (WGS) entry which is preliminary data.</text>
</comment>
<dbReference type="NCBIfam" id="TIGR00074">
    <property type="entry name" value="hypC_hupF"/>
    <property type="match status" value="1"/>
</dbReference>
<dbReference type="GO" id="GO:1902670">
    <property type="term" value="F:carbon dioxide binding"/>
    <property type="evidence" value="ECO:0007669"/>
    <property type="project" value="TreeGrafter"/>
</dbReference>
<dbReference type="OrthoDB" id="9806017at2"/>
<protein>
    <submittedName>
        <fullName evidence="2">Hydrogenase expression/formation protein HypC</fullName>
    </submittedName>
</protein>
<dbReference type="EMBL" id="SHKY01000001">
    <property type="protein sequence ID" value="RZU53543.1"/>
    <property type="molecule type" value="Genomic_DNA"/>
</dbReference>
<dbReference type="GO" id="GO:0051604">
    <property type="term" value="P:protein maturation"/>
    <property type="evidence" value="ECO:0007669"/>
    <property type="project" value="TreeGrafter"/>
</dbReference>
<gene>
    <name evidence="2" type="ORF">EV385_5472</name>
</gene>
<dbReference type="FunFam" id="2.30.30.140:FF:000022">
    <property type="entry name" value="Hydrogenase assembly chaperone HybG"/>
    <property type="match status" value="1"/>
</dbReference>
<dbReference type="GO" id="GO:0005506">
    <property type="term" value="F:iron ion binding"/>
    <property type="evidence" value="ECO:0007669"/>
    <property type="project" value="TreeGrafter"/>
</dbReference>
<dbReference type="RefSeq" id="WP_130512021.1">
    <property type="nucleotide sequence ID" value="NZ_SHKY01000001.1"/>
</dbReference>
<dbReference type="PANTHER" id="PTHR35177:SF2">
    <property type="entry name" value="HYDROGENASE MATURATION FACTOR HYBG"/>
    <property type="match status" value="1"/>
</dbReference>
<keyword evidence="3" id="KW-1185">Reference proteome</keyword>
<sequence>MCLGIPGRVTEVTDRDGLLMGVVDFDGIRKDVCLTYVPDVRPGEYVIVHVGFAITKVDRREAERTLDVLRAMGDAVRDELGEPLPAKDRTA</sequence>
<dbReference type="SUPFAM" id="SSF159127">
    <property type="entry name" value="HupF/HypC-like"/>
    <property type="match status" value="1"/>
</dbReference>
<dbReference type="PANTHER" id="PTHR35177">
    <property type="entry name" value="HYDROGENASE MATURATION FACTOR HYBG"/>
    <property type="match status" value="1"/>
</dbReference>
<accession>A0A4Q7ZSE7</accession>